<dbReference type="KEGG" id="fiy:BN1229_v1_0305"/>
<dbReference type="Proteomes" id="UP000033187">
    <property type="component" value="Chromosome 1"/>
</dbReference>
<evidence type="ECO:0000313" key="2">
    <source>
        <dbReference type="Proteomes" id="UP000033187"/>
    </source>
</evidence>
<reference evidence="2" key="1">
    <citation type="submission" date="2015-02" db="EMBL/GenBank/DDBJ databases">
        <authorList>
            <person name="Chooi Y.-H."/>
        </authorList>
    </citation>
    <scope>NUCLEOTIDE SEQUENCE [LARGE SCALE GENOMIC DNA]</scope>
    <source>
        <strain evidence="2">strain Y</strain>
    </source>
</reference>
<sequence length="93" mass="10152">MRSNGAFCCRCTGSVAKFCYRDCVRRGPSSRSDSASREDSPDTEWAATSLDATLGVALICQYLTSWLGIFIFKPSLELFESTSLVLAAPSERS</sequence>
<dbReference type="EMBL" id="LN829119">
    <property type="protein sequence ID" value="CPR15318.1"/>
    <property type="molecule type" value="Genomic_DNA"/>
</dbReference>
<organism evidence="1 2">
    <name type="scientific">Candidatus Filomicrobium marinum</name>
    <dbReference type="NCBI Taxonomy" id="1608628"/>
    <lineage>
        <taxon>Bacteria</taxon>
        <taxon>Pseudomonadati</taxon>
        <taxon>Pseudomonadota</taxon>
        <taxon>Alphaproteobacteria</taxon>
        <taxon>Hyphomicrobiales</taxon>
        <taxon>Hyphomicrobiaceae</taxon>
        <taxon>Filomicrobium</taxon>
    </lineage>
</organism>
<proteinExistence type="predicted"/>
<protein>
    <submittedName>
        <fullName evidence="1">Uncharacterized protein</fullName>
    </submittedName>
</protein>
<dbReference type="AlphaFoldDB" id="A0A0D6JAC7"/>
<evidence type="ECO:0000313" key="1">
    <source>
        <dbReference type="EMBL" id="CPR15318.1"/>
    </source>
</evidence>
<gene>
    <name evidence="1" type="ORF">YBN1229_v1_0305</name>
</gene>
<dbReference type="KEGG" id="fil:BN1229_v1_0300"/>
<name>A0A0D6JAC7_9HYPH</name>
<keyword evidence="2" id="KW-1185">Reference proteome</keyword>
<accession>A0A0D6JAC7</accession>